<keyword evidence="2" id="KW-1185">Reference proteome</keyword>
<organism evidence="1 2">
    <name type="scientific">Dryococelus australis</name>
    <dbReference type="NCBI Taxonomy" id="614101"/>
    <lineage>
        <taxon>Eukaryota</taxon>
        <taxon>Metazoa</taxon>
        <taxon>Ecdysozoa</taxon>
        <taxon>Arthropoda</taxon>
        <taxon>Hexapoda</taxon>
        <taxon>Insecta</taxon>
        <taxon>Pterygota</taxon>
        <taxon>Neoptera</taxon>
        <taxon>Polyneoptera</taxon>
        <taxon>Phasmatodea</taxon>
        <taxon>Verophasmatodea</taxon>
        <taxon>Anareolatae</taxon>
        <taxon>Phasmatidae</taxon>
        <taxon>Eurycanthinae</taxon>
        <taxon>Dryococelus</taxon>
    </lineage>
</organism>
<reference evidence="1 2" key="1">
    <citation type="submission" date="2023-02" db="EMBL/GenBank/DDBJ databases">
        <title>LHISI_Scaffold_Assembly.</title>
        <authorList>
            <person name="Stuart O.P."/>
            <person name="Cleave R."/>
            <person name="Magrath M.J.L."/>
            <person name="Mikheyev A.S."/>
        </authorList>
    </citation>
    <scope>NUCLEOTIDE SEQUENCE [LARGE SCALE GENOMIC DNA]</scope>
    <source>
        <strain evidence="1">Daus_M_001</strain>
        <tissue evidence="1">Leg muscle</tissue>
    </source>
</reference>
<proteinExistence type="predicted"/>
<name>A0ABQ9GM17_9NEOP</name>
<gene>
    <name evidence="1" type="ORF">PR048_026676</name>
</gene>
<evidence type="ECO:0000313" key="1">
    <source>
        <dbReference type="EMBL" id="KAJ8873060.1"/>
    </source>
</evidence>
<protein>
    <submittedName>
        <fullName evidence="1">Uncharacterized protein</fullName>
    </submittedName>
</protein>
<comment type="caution">
    <text evidence="1">The sequence shown here is derived from an EMBL/GenBank/DDBJ whole genome shotgun (WGS) entry which is preliminary data.</text>
</comment>
<dbReference type="Proteomes" id="UP001159363">
    <property type="component" value="Chromosome 10"/>
</dbReference>
<dbReference type="EMBL" id="JARBHB010000011">
    <property type="protein sequence ID" value="KAJ8873060.1"/>
    <property type="molecule type" value="Genomic_DNA"/>
</dbReference>
<sequence>MFQKRSASPDLICHIKKLPACNAIPRSAEVSTVLVAAVTRTGLNPLPGHSRIFTCGNRAGPCRWLAGFLGDNPFPPAVHSILTSVILIGSQDLAVKSRPNRFAQTHSLTNLKAGVLISSRRSNILLDGYAIFSGVCSNGTSVFLEHNDVDDVAARLVQSRLLNINASSEECAVLNDGGRRTWAVCLEAGAAVNEQTYEAQVCIGLWSLASRSLNLRNFPIPNIITEQRFRYLVFGESAMPYLSYLRDPPWGDPPLPCTRRSSRATQRPTFGNERDGQWKQLLAHYLAVAMGTGKTTNSDCTRQQNGVTAQQHVRQPVCNQLLVTYLPSSSPANREAFAARSNQSYAWIVPRASRSQSKHIDCKASSKVGNIGEKVFPCVDVKDKLYLKHMYIHIAFAIGSPFVRGDQVNSGPIADIQGTGTESYATWSEHVRNSFSRNLGVPIDKNVKTTVETMKVYAMRDYGSVYSLRRVKSVEDDNGWAWSTLGSLLFAVSAPLLILEGDGTVGVLPSGSQYQQLKRERWSYQTTLLLLPGFDASTERSQMQRQDSLLLRKL</sequence>
<accession>A0ABQ9GM17</accession>
<evidence type="ECO:0000313" key="2">
    <source>
        <dbReference type="Proteomes" id="UP001159363"/>
    </source>
</evidence>